<dbReference type="EMBL" id="JAHLQL010000001">
    <property type="protein sequence ID" value="MBU5590938.1"/>
    <property type="molecule type" value="Genomic_DNA"/>
</dbReference>
<evidence type="ECO:0000256" key="3">
    <source>
        <dbReference type="ARBA" id="ARBA00022448"/>
    </source>
</evidence>
<name>A0ABS6EXI6_9CLOT</name>
<evidence type="ECO:0000256" key="7">
    <source>
        <dbReference type="ARBA" id="ARBA00023136"/>
    </source>
</evidence>
<feature type="transmembrane region" description="Helical" evidence="8">
    <location>
        <begin position="67"/>
        <end position="88"/>
    </location>
</feature>
<reference evidence="9 10" key="1">
    <citation type="submission" date="2021-06" db="EMBL/GenBank/DDBJ databases">
        <authorList>
            <person name="Sun Q."/>
            <person name="Li D."/>
        </authorList>
    </citation>
    <scope>NUCLEOTIDE SEQUENCE [LARGE SCALE GENOMIC DNA]</scope>
    <source>
        <strain evidence="9 10">MSJ-4</strain>
    </source>
</reference>
<keyword evidence="3" id="KW-0813">Transport</keyword>
<proteinExistence type="inferred from homology"/>
<evidence type="ECO:0000256" key="6">
    <source>
        <dbReference type="ARBA" id="ARBA00022989"/>
    </source>
</evidence>
<keyword evidence="10" id="KW-1185">Reference proteome</keyword>
<feature type="transmembrane region" description="Helical" evidence="8">
    <location>
        <begin position="7"/>
        <end position="24"/>
    </location>
</feature>
<comment type="similarity">
    <text evidence="2">Belongs to the autoinducer-2 exporter (AI-2E) (TC 2.A.86) family.</text>
</comment>
<evidence type="ECO:0000256" key="4">
    <source>
        <dbReference type="ARBA" id="ARBA00022475"/>
    </source>
</evidence>
<sequence length="339" mass="38790">MKVINKKIKYLLVIIALIILTYVWWKIDILRNLTMVIIISFLLYYSLRPIHTRIISKGINSKVSGILLITAFLLLFMFSFFIIIPTILKESGNVYSKLEVIDKWMVNMYENLKLNNNKIFIMVEELIGEKVNRYIAGISANTLESIISIGENALSYAVVPVLAYYFLIDEHIICEKLILFFPVKKRRVIRNIAKDIDEILGRYIISQFILCLVIGVFTFISLMIFKIEFPLLLSIINAIFNIIPYFGPIFGAIPIIIIALFQSTKKAIWVTIFLYIIQQIEGDIISPKIIGYSTSIHPMIIILLILIGGELGGLLGLILAVPIGVILKVIYEDINYYLF</sequence>
<feature type="transmembrane region" description="Helical" evidence="8">
    <location>
        <begin position="30"/>
        <end position="47"/>
    </location>
</feature>
<keyword evidence="5 8" id="KW-0812">Transmembrane</keyword>
<gene>
    <name evidence="9" type="ORF">KQI89_04110</name>
</gene>
<evidence type="ECO:0000256" key="8">
    <source>
        <dbReference type="SAM" id="Phobius"/>
    </source>
</evidence>
<evidence type="ECO:0000256" key="1">
    <source>
        <dbReference type="ARBA" id="ARBA00004651"/>
    </source>
</evidence>
<evidence type="ECO:0000256" key="2">
    <source>
        <dbReference type="ARBA" id="ARBA00009773"/>
    </source>
</evidence>
<dbReference type="PANTHER" id="PTHR21716:SF53">
    <property type="entry name" value="PERMEASE PERM-RELATED"/>
    <property type="match status" value="1"/>
</dbReference>
<feature type="transmembrane region" description="Helical" evidence="8">
    <location>
        <begin position="231"/>
        <end position="261"/>
    </location>
</feature>
<dbReference type="Pfam" id="PF01594">
    <property type="entry name" value="AI-2E_transport"/>
    <property type="match status" value="1"/>
</dbReference>
<comment type="caution">
    <text evidence="9">The sequence shown here is derived from an EMBL/GenBank/DDBJ whole genome shotgun (WGS) entry which is preliminary data.</text>
</comment>
<feature type="transmembrane region" description="Helical" evidence="8">
    <location>
        <begin position="162"/>
        <end position="183"/>
    </location>
</feature>
<feature type="transmembrane region" description="Helical" evidence="8">
    <location>
        <begin position="204"/>
        <end position="225"/>
    </location>
</feature>
<dbReference type="PANTHER" id="PTHR21716">
    <property type="entry name" value="TRANSMEMBRANE PROTEIN"/>
    <property type="match status" value="1"/>
</dbReference>
<evidence type="ECO:0000313" key="10">
    <source>
        <dbReference type="Proteomes" id="UP000736583"/>
    </source>
</evidence>
<organism evidence="9 10">
    <name type="scientific">Clostridium simiarum</name>
    <dbReference type="NCBI Taxonomy" id="2841506"/>
    <lineage>
        <taxon>Bacteria</taxon>
        <taxon>Bacillati</taxon>
        <taxon>Bacillota</taxon>
        <taxon>Clostridia</taxon>
        <taxon>Eubacteriales</taxon>
        <taxon>Clostridiaceae</taxon>
        <taxon>Clostridium</taxon>
    </lineage>
</organism>
<keyword evidence="4" id="KW-1003">Cell membrane</keyword>
<dbReference type="Proteomes" id="UP000736583">
    <property type="component" value="Unassembled WGS sequence"/>
</dbReference>
<accession>A0ABS6EXI6</accession>
<protein>
    <submittedName>
        <fullName evidence="9">AI-2E family transporter</fullName>
    </submittedName>
</protein>
<comment type="subcellular location">
    <subcellularLocation>
        <location evidence="1">Cell membrane</location>
        <topology evidence="1">Multi-pass membrane protein</topology>
    </subcellularLocation>
</comment>
<evidence type="ECO:0000313" key="9">
    <source>
        <dbReference type="EMBL" id="MBU5590938.1"/>
    </source>
</evidence>
<dbReference type="RefSeq" id="WP_216456016.1">
    <property type="nucleotide sequence ID" value="NZ_JAHLQL010000001.1"/>
</dbReference>
<keyword evidence="6 8" id="KW-1133">Transmembrane helix</keyword>
<keyword evidence="7 8" id="KW-0472">Membrane</keyword>
<evidence type="ECO:0000256" key="5">
    <source>
        <dbReference type="ARBA" id="ARBA00022692"/>
    </source>
</evidence>
<dbReference type="InterPro" id="IPR002549">
    <property type="entry name" value="AI-2E-like"/>
</dbReference>